<keyword evidence="2" id="KW-0444">Lipid biosynthesis</keyword>
<dbReference type="PANTHER" id="PTHR46274">
    <property type="entry name" value="PHOSPHATIDYLINOSITOL PHOSPHATASE"/>
    <property type="match status" value="1"/>
</dbReference>
<evidence type="ECO:0000256" key="2">
    <source>
        <dbReference type="ARBA" id="ARBA00022516"/>
    </source>
</evidence>
<reference evidence="12 13" key="1">
    <citation type="submission" date="2021-05" db="EMBL/GenBank/DDBJ databases">
        <title>Genome Assembly of Synthetic Allotetraploid Brassica napus Reveals Homoeologous Exchanges between Subgenomes.</title>
        <authorList>
            <person name="Davis J.T."/>
        </authorList>
    </citation>
    <scope>NUCLEOTIDE SEQUENCE [LARGE SCALE GENOMIC DNA]</scope>
    <source>
        <strain evidence="13">cv. Da-Ae</strain>
        <tissue evidence="12">Seedling</tissue>
    </source>
</reference>
<comment type="caution">
    <text evidence="12">The sequence shown here is derived from an EMBL/GenBank/DDBJ whole genome shotgun (WGS) entry which is preliminary data.</text>
</comment>
<proteinExistence type="predicted"/>
<dbReference type="Proteomes" id="UP000824890">
    <property type="component" value="Unassembled WGS sequence"/>
</dbReference>
<feature type="domain" description="Tyrosine specific protein phosphatases" evidence="11">
    <location>
        <begin position="209"/>
        <end position="277"/>
    </location>
</feature>
<dbReference type="InterPro" id="IPR029021">
    <property type="entry name" value="Prot-tyrosine_phosphatase-like"/>
</dbReference>
<dbReference type="Pfam" id="PF00782">
    <property type="entry name" value="DSPc"/>
    <property type="match status" value="1"/>
</dbReference>
<evidence type="ECO:0000256" key="6">
    <source>
        <dbReference type="ARBA" id="ARBA00023209"/>
    </source>
</evidence>
<comment type="pathway">
    <text evidence="1">Lipid metabolism.</text>
</comment>
<dbReference type="InterPro" id="IPR044596">
    <property type="entry name" value="PTPMT1-like"/>
</dbReference>
<evidence type="ECO:0000256" key="3">
    <source>
        <dbReference type="ARBA" id="ARBA00022801"/>
    </source>
</evidence>
<dbReference type="PROSITE" id="PS50054">
    <property type="entry name" value="TYR_PHOSPHATASE_DUAL"/>
    <property type="match status" value="1"/>
</dbReference>
<evidence type="ECO:0000256" key="8">
    <source>
        <dbReference type="ARBA" id="ARBA00025707"/>
    </source>
</evidence>
<feature type="compositionally biased region" description="Basic residues" evidence="9">
    <location>
        <begin position="93"/>
        <end position="102"/>
    </location>
</feature>
<keyword evidence="13" id="KW-1185">Reference proteome</keyword>
<evidence type="ECO:0008006" key="14">
    <source>
        <dbReference type="Google" id="ProtNLM"/>
    </source>
</evidence>
<dbReference type="PANTHER" id="PTHR46274:SF6">
    <property type="entry name" value="TYR_PHOSPHATASE_2 DOMAIN-CONTAINING PROTEIN"/>
    <property type="match status" value="1"/>
</dbReference>
<dbReference type="InterPro" id="IPR020422">
    <property type="entry name" value="TYR_PHOSPHATASE_DUAL_dom"/>
</dbReference>
<dbReference type="CDD" id="cd14524">
    <property type="entry name" value="PTPMT1"/>
    <property type="match status" value="1"/>
</dbReference>
<dbReference type="PROSITE" id="PS00383">
    <property type="entry name" value="TYR_PHOSPHATASE_1"/>
    <property type="match status" value="1"/>
</dbReference>
<keyword evidence="6" id="KW-0594">Phospholipid biosynthesis</keyword>
<evidence type="ECO:0000256" key="9">
    <source>
        <dbReference type="SAM" id="MobiDB-lite"/>
    </source>
</evidence>
<evidence type="ECO:0000259" key="11">
    <source>
        <dbReference type="PROSITE" id="PS50056"/>
    </source>
</evidence>
<feature type="domain" description="Tyrosine-protein phosphatase" evidence="10">
    <location>
        <begin position="141"/>
        <end position="288"/>
    </location>
</feature>
<dbReference type="PROSITE" id="PS50056">
    <property type="entry name" value="TYR_PHOSPHATASE_2"/>
    <property type="match status" value="1"/>
</dbReference>
<evidence type="ECO:0000313" key="12">
    <source>
        <dbReference type="EMBL" id="KAH0859767.1"/>
    </source>
</evidence>
<dbReference type="SMART" id="SM00195">
    <property type="entry name" value="DSPc"/>
    <property type="match status" value="1"/>
</dbReference>
<dbReference type="SUPFAM" id="SSF52799">
    <property type="entry name" value="(Phosphotyrosine protein) phosphatases II"/>
    <property type="match status" value="1"/>
</dbReference>
<organism evidence="12 13">
    <name type="scientific">Brassica napus</name>
    <name type="common">Rape</name>
    <dbReference type="NCBI Taxonomy" id="3708"/>
    <lineage>
        <taxon>Eukaryota</taxon>
        <taxon>Viridiplantae</taxon>
        <taxon>Streptophyta</taxon>
        <taxon>Embryophyta</taxon>
        <taxon>Tracheophyta</taxon>
        <taxon>Spermatophyta</taxon>
        <taxon>Magnoliopsida</taxon>
        <taxon>eudicotyledons</taxon>
        <taxon>Gunneridae</taxon>
        <taxon>Pentapetalae</taxon>
        <taxon>rosids</taxon>
        <taxon>malvids</taxon>
        <taxon>Brassicales</taxon>
        <taxon>Brassicaceae</taxon>
        <taxon>Brassiceae</taxon>
        <taxon>Brassica</taxon>
    </lineage>
</organism>
<dbReference type="InterPro" id="IPR000340">
    <property type="entry name" value="Dual-sp_phosphatase_cat-dom"/>
</dbReference>
<evidence type="ECO:0000313" key="13">
    <source>
        <dbReference type="Proteomes" id="UP000824890"/>
    </source>
</evidence>
<comment type="pathway">
    <text evidence="8">Phospholipid metabolism.</text>
</comment>
<dbReference type="Gene3D" id="3.90.190.10">
    <property type="entry name" value="Protein tyrosine phosphatase superfamily"/>
    <property type="match status" value="1"/>
</dbReference>
<dbReference type="InterPro" id="IPR016130">
    <property type="entry name" value="Tyr_Pase_AS"/>
</dbReference>
<sequence length="362" mass="40627">CHDIFLGSASSVDNRNVPEIASKCSSGIYREIYVNDTCRYDLNLLKWASFVLDVEEHHFAFSSLTLESPAAMKDETEEDDETQRSSLDDGVSKNHKKKKKGIGFKGDKAKRAVIGAGGRILFYPTLLYNLLRFKLHSQFRWWDQIDEFLLMGAVPFRKDVPRLKQLGVGGVITLNEPFETLVPSSLYNAYQMDHLVIPTRDYLFAPSIEDITRAVNFIHKNAFLGKTTYVHCKAGRGRSTTVVLCYLIEHKSMTVAAAFEHVRSIRPRVLLHPSQRKIVEEFKTIQSLETSDATSLLPSGSVKISGFDHLTRFGSCEIVTGLMVNLWSIFIVSVVPKKKTDGGNVNQSAFCSGIASEFSYQV</sequence>
<keyword evidence="7" id="KW-1208">Phospholipid metabolism</keyword>
<keyword evidence="5" id="KW-0443">Lipid metabolism</keyword>
<keyword evidence="4" id="KW-0904">Protein phosphatase</keyword>
<feature type="compositionally biased region" description="Basic and acidic residues" evidence="9">
    <location>
        <begin position="82"/>
        <end position="92"/>
    </location>
</feature>
<feature type="region of interest" description="Disordered" evidence="9">
    <location>
        <begin position="72"/>
        <end position="102"/>
    </location>
</feature>
<evidence type="ECO:0000256" key="1">
    <source>
        <dbReference type="ARBA" id="ARBA00005189"/>
    </source>
</evidence>
<dbReference type="EMBL" id="JAGKQM010000019">
    <property type="protein sequence ID" value="KAH0859767.1"/>
    <property type="molecule type" value="Genomic_DNA"/>
</dbReference>
<dbReference type="InterPro" id="IPR000387">
    <property type="entry name" value="Tyr_Pase_dom"/>
</dbReference>
<evidence type="ECO:0000256" key="4">
    <source>
        <dbReference type="ARBA" id="ARBA00022912"/>
    </source>
</evidence>
<evidence type="ECO:0000259" key="10">
    <source>
        <dbReference type="PROSITE" id="PS50054"/>
    </source>
</evidence>
<protein>
    <recommendedName>
        <fullName evidence="14">Dual specificity protein phosphatase DSP8</fullName>
    </recommendedName>
</protein>
<feature type="non-terminal residue" evidence="12">
    <location>
        <position position="1"/>
    </location>
</feature>
<name>A0ABQ7XWU2_BRANA</name>
<gene>
    <name evidence="12" type="ORF">HID58_088028</name>
</gene>
<accession>A0ABQ7XWU2</accession>
<keyword evidence="3" id="KW-0378">Hydrolase</keyword>
<evidence type="ECO:0000256" key="5">
    <source>
        <dbReference type="ARBA" id="ARBA00023098"/>
    </source>
</evidence>
<evidence type="ECO:0000256" key="7">
    <source>
        <dbReference type="ARBA" id="ARBA00023264"/>
    </source>
</evidence>